<comment type="caution">
    <text evidence="3">The sequence shown here is derived from an EMBL/GenBank/DDBJ whole genome shotgun (WGS) entry which is preliminary data.</text>
</comment>
<keyword evidence="1" id="KW-0732">Signal</keyword>
<accession>A0A8S8XFT3</accession>
<dbReference type="InterPro" id="IPR013424">
    <property type="entry name" value="Ice-binding_C"/>
</dbReference>
<dbReference type="AlphaFoldDB" id="A0A8S8XFT3"/>
<feature type="chain" id="PRO_5035896604" description="Ice-binding protein C-terminal domain-containing protein" evidence="1">
    <location>
        <begin position="27"/>
        <end position="208"/>
    </location>
</feature>
<feature type="signal peptide" evidence="1">
    <location>
        <begin position="1"/>
        <end position="26"/>
    </location>
</feature>
<evidence type="ECO:0000259" key="2">
    <source>
        <dbReference type="Pfam" id="PF07589"/>
    </source>
</evidence>
<sequence>MSNLAKRGSALLWTLAVISCATPALAGVHVTSIAGGGNPNGLSSTRAGVTTQDFNDATVGGLFRQGSGASFTAPLGDTSIYLSLNPDNSPIPLFFNASNYFGLYWGSIDDFNQISFFRQGQTVARFSGNDIWNRANGDTAPDLNRFVEFVFDGGTTFDEVHLISPGVSFEIDNIATGLLASPNVPEPASLLLLGSALFGLGALRRRQR</sequence>
<evidence type="ECO:0000256" key="1">
    <source>
        <dbReference type="SAM" id="SignalP"/>
    </source>
</evidence>
<protein>
    <recommendedName>
        <fullName evidence="2">Ice-binding protein C-terminal domain-containing protein</fullName>
    </recommendedName>
</protein>
<dbReference type="Proteomes" id="UP000681075">
    <property type="component" value="Unassembled WGS sequence"/>
</dbReference>
<organism evidence="3 4">
    <name type="scientific">Roseiterribacter gracilis</name>
    <dbReference type="NCBI Taxonomy" id="2812848"/>
    <lineage>
        <taxon>Bacteria</taxon>
        <taxon>Pseudomonadati</taxon>
        <taxon>Pseudomonadota</taxon>
        <taxon>Alphaproteobacteria</taxon>
        <taxon>Rhodospirillales</taxon>
        <taxon>Roseiterribacteraceae</taxon>
        <taxon>Roseiterribacter</taxon>
    </lineage>
</organism>
<evidence type="ECO:0000313" key="4">
    <source>
        <dbReference type="Proteomes" id="UP000681075"/>
    </source>
</evidence>
<name>A0A8S8XFT3_9PROT</name>
<dbReference type="Pfam" id="PF07589">
    <property type="entry name" value="PEP-CTERM"/>
    <property type="match status" value="1"/>
</dbReference>
<evidence type="ECO:0000313" key="3">
    <source>
        <dbReference type="EMBL" id="GIL40307.1"/>
    </source>
</evidence>
<proteinExistence type="predicted"/>
<keyword evidence="4" id="KW-1185">Reference proteome</keyword>
<feature type="domain" description="Ice-binding protein C-terminal" evidence="2">
    <location>
        <begin position="184"/>
        <end position="206"/>
    </location>
</feature>
<dbReference type="NCBIfam" id="TIGR02595">
    <property type="entry name" value="PEP_CTERM"/>
    <property type="match status" value="1"/>
</dbReference>
<dbReference type="PROSITE" id="PS51257">
    <property type="entry name" value="PROKAR_LIPOPROTEIN"/>
    <property type="match status" value="1"/>
</dbReference>
<gene>
    <name evidence="3" type="ORF">TMPK1_25440</name>
</gene>
<dbReference type="RefSeq" id="WP_420243409.1">
    <property type="nucleotide sequence ID" value="NZ_BOPV01000001.1"/>
</dbReference>
<reference evidence="3" key="1">
    <citation type="submission" date="2021-02" db="EMBL/GenBank/DDBJ databases">
        <title>Genome sequence of Rhodospirillales sp. strain TMPK1 isolated from soil.</title>
        <authorList>
            <person name="Nakai R."/>
            <person name="Kusada H."/>
            <person name="Tamaki H."/>
        </authorList>
    </citation>
    <scope>NUCLEOTIDE SEQUENCE</scope>
    <source>
        <strain evidence="3">TMPK1</strain>
    </source>
</reference>
<dbReference type="EMBL" id="BOPV01000001">
    <property type="protein sequence ID" value="GIL40307.1"/>
    <property type="molecule type" value="Genomic_DNA"/>
</dbReference>